<protein>
    <submittedName>
        <fullName evidence="2">Uncharacterized protein</fullName>
    </submittedName>
</protein>
<keyword evidence="3" id="KW-1185">Reference proteome</keyword>
<gene>
    <name evidence="2" type="ORF">AZ78_1753</name>
</gene>
<dbReference type="EMBL" id="JAJA02000001">
    <property type="protein sequence ID" value="KWS04204.1"/>
    <property type="molecule type" value="Genomic_DNA"/>
</dbReference>
<organism evidence="2 3">
    <name type="scientific">Lysobacter capsici AZ78</name>
    <dbReference type="NCBI Taxonomy" id="1444315"/>
    <lineage>
        <taxon>Bacteria</taxon>
        <taxon>Pseudomonadati</taxon>
        <taxon>Pseudomonadota</taxon>
        <taxon>Gammaproteobacteria</taxon>
        <taxon>Lysobacterales</taxon>
        <taxon>Lysobacteraceae</taxon>
        <taxon>Lysobacter</taxon>
    </lineage>
</organism>
<dbReference type="Proteomes" id="UP000023435">
    <property type="component" value="Unassembled WGS sequence"/>
</dbReference>
<feature type="region of interest" description="Disordered" evidence="1">
    <location>
        <begin position="48"/>
        <end position="75"/>
    </location>
</feature>
<accession>A0A108U7Z4</accession>
<sequence length="75" mass="8212">MPSRAISKLLHPLKTLGRSSISARDKTKGLRRPLAPQAQHAMLDSLVGYSRPGRHPVPFRSGKTGRNTFLHSPAT</sequence>
<proteinExistence type="predicted"/>
<name>A0A108U7Z4_9GAMM</name>
<evidence type="ECO:0000256" key="1">
    <source>
        <dbReference type="SAM" id="MobiDB-lite"/>
    </source>
</evidence>
<dbReference type="AlphaFoldDB" id="A0A108U7Z4"/>
<reference evidence="2 3" key="1">
    <citation type="journal article" date="2014" name="Genome Announc.">
        <title>Draft Genome Sequence of Lysobacter capsici AZ78, a Bacterium Antagonistic to Plant-Pathogenic Oomycetes.</title>
        <authorList>
            <person name="Puopolo G."/>
            <person name="Sonego P."/>
            <person name="Engelen K."/>
            <person name="Pertot I."/>
        </authorList>
    </citation>
    <scope>NUCLEOTIDE SEQUENCE [LARGE SCALE GENOMIC DNA]</scope>
    <source>
        <strain evidence="2 3">AZ78</strain>
    </source>
</reference>
<evidence type="ECO:0000313" key="3">
    <source>
        <dbReference type="Proteomes" id="UP000023435"/>
    </source>
</evidence>
<evidence type="ECO:0000313" key="2">
    <source>
        <dbReference type="EMBL" id="KWS04204.1"/>
    </source>
</evidence>
<feature type="compositionally biased region" description="Polar residues" evidence="1">
    <location>
        <begin position="64"/>
        <end position="75"/>
    </location>
</feature>
<comment type="caution">
    <text evidence="2">The sequence shown here is derived from an EMBL/GenBank/DDBJ whole genome shotgun (WGS) entry which is preliminary data.</text>
</comment>